<dbReference type="EMBL" id="JATAAI010000033">
    <property type="protein sequence ID" value="KAK1735571.1"/>
    <property type="molecule type" value="Genomic_DNA"/>
</dbReference>
<protein>
    <submittedName>
        <fullName evidence="3">Uncharacterized protein</fullName>
    </submittedName>
</protein>
<keyword evidence="4" id="KW-1185">Reference proteome</keyword>
<feature type="region of interest" description="Disordered" evidence="2">
    <location>
        <begin position="66"/>
        <end position="109"/>
    </location>
</feature>
<comment type="caution">
    <text evidence="3">The sequence shown here is derived from an EMBL/GenBank/DDBJ whole genome shotgun (WGS) entry which is preliminary data.</text>
</comment>
<evidence type="ECO:0000256" key="1">
    <source>
        <dbReference type="SAM" id="Coils"/>
    </source>
</evidence>
<dbReference type="AlphaFoldDB" id="A0AAD8XYE3"/>
<evidence type="ECO:0000313" key="4">
    <source>
        <dbReference type="Proteomes" id="UP001224775"/>
    </source>
</evidence>
<feature type="coiled-coil region" evidence="1">
    <location>
        <begin position="129"/>
        <end position="160"/>
    </location>
</feature>
<proteinExistence type="predicted"/>
<evidence type="ECO:0000256" key="2">
    <source>
        <dbReference type="SAM" id="MobiDB-lite"/>
    </source>
</evidence>
<reference evidence="3" key="1">
    <citation type="submission" date="2023-06" db="EMBL/GenBank/DDBJ databases">
        <title>Survivors Of The Sea: Transcriptome response of Skeletonema marinoi to long-term dormancy.</title>
        <authorList>
            <person name="Pinder M.I.M."/>
            <person name="Kourtchenko O."/>
            <person name="Robertson E.K."/>
            <person name="Larsson T."/>
            <person name="Maumus F."/>
            <person name="Osuna-Cruz C.M."/>
            <person name="Vancaester E."/>
            <person name="Stenow R."/>
            <person name="Vandepoele K."/>
            <person name="Ploug H."/>
            <person name="Bruchert V."/>
            <person name="Godhe A."/>
            <person name="Topel M."/>
        </authorList>
    </citation>
    <scope>NUCLEOTIDE SEQUENCE</scope>
    <source>
        <strain evidence="3">R05AC</strain>
    </source>
</reference>
<keyword evidence="1" id="KW-0175">Coiled coil</keyword>
<gene>
    <name evidence="3" type="ORF">QTG54_013734</name>
</gene>
<dbReference type="Proteomes" id="UP001224775">
    <property type="component" value="Unassembled WGS sequence"/>
</dbReference>
<accession>A0AAD8XYE3</accession>
<sequence>MSQHRSSLNTKLHLLPELSSSSSSIFLSSETESWRQYVPLAVSVAVIIDILLGSPLANLALGPMKRASEKGATGGNSEEGSDNGGEGGGSLFSSFGGKGRNVVDKSKERVDSEAIAQAALDKAMNTLELKRFLEENKTDEQRYEDVRKKIERQMDDLDNAM</sequence>
<evidence type="ECO:0000313" key="3">
    <source>
        <dbReference type="EMBL" id="KAK1735571.1"/>
    </source>
</evidence>
<name>A0AAD8XYE3_9STRA</name>
<organism evidence="3 4">
    <name type="scientific">Skeletonema marinoi</name>
    <dbReference type="NCBI Taxonomy" id="267567"/>
    <lineage>
        <taxon>Eukaryota</taxon>
        <taxon>Sar</taxon>
        <taxon>Stramenopiles</taxon>
        <taxon>Ochrophyta</taxon>
        <taxon>Bacillariophyta</taxon>
        <taxon>Coscinodiscophyceae</taxon>
        <taxon>Thalassiosirophycidae</taxon>
        <taxon>Thalassiosirales</taxon>
        <taxon>Skeletonemataceae</taxon>
        <taxon>Skeletonema</taxon>
        <taxon>Skeletonema marinoi-dohrnii complex</taxon>
    </lineage>
</organism>